<gene>
    <name evidence="2" type="ORF">EX30DRAFT_123740</name>
</gene>
<proteinExistence type="predicted"/>
<accession>A0A4S2MP57</accession>
<dbReference type="AlphaFoldDB" id="A0A4S2MP57"/>
<organism evidence="2 3">
    <name type="scientific">Ascodesmis nigricans</name>
    <dbReference type="NCBI Taxonomy" id="341454"/>
    <lineage>
        <taxon>Eukaryota</taxon>
        <taxon>Fungi</taxon>
        <taxon>Dikarya</taxon>
        <taxon>Ascomycota</taxon>
        <taxon>Pezizomycotina</taxon>
        <taxon>Pezizomycetes</taxon>
        <taxon>Pezizales</taxon>
        <taxon>Ascodesmidaceae</taxon>
        <taxon>Ascodesmis</taxon>
    </lineage>
</organism>
<name>A0A4S2MP57_9PEZI</name>
<evidence type="ECO:0000313" key="3">
    <source>
        <dbReference type="Proteomes" id="UP000298138"/>
    </source>
</evidence>
<keyword evidence="3" id="KW-1185">Reference proteome</keyword>
<reference evidence="2 3" key="1">
    <citation type="submission" date="2019-04" db="EMBL/GenBank/DDBJ databases">
        <title>Comparative genomics and transcriptomics to analyze fruiting body development in filamentous ascomycetes.</title>
        <authorList>
            <consortium name="DOE Joint Genome Institute"/>
            <person name="Lutkenhaus R."/>
            <person name="Traeger S."/>
            <person name="Breuer J."/>
            <person name="Kuo A."/>
            <person name="Lipzen A."/>
            <person name="Pangilinan J."/>
            <person name="Dilworth D."/>
            <person name="Sandor L."/>
            <person name="Poggeler S."/>
            <person name="Barry K."/>
            <person name="Grigoriev I.V."/>
            <person name="Nowrousian M."/>
        </authorList>
    </citation>
    <scope>NUCLEOTIDE SEQUENCE [LARGE SCALE GENOMIC DNA]</scope>
    <source>
        <strain evidence="2 3">CBS 389.68</strain>
    </source>
</reference>
<keyword evidence="1" id="KW-1133">Transmembrane helix</keyword>
<sequence length="70" mass="7695">MILHHHLPMACHALQSKLPSIIILIGPVLMSTSLALVVCLTPIGFFQAGTVRHKPPYPRPRSSFAKKLRG</sequence>
<protein>
    <submittedName>
        <fullName evidence="2">Uncharacterized protein</fullName>
    </submittedName>
</protein>
<feature type="transmembrane region" description="Helical" evidence="1">
    <location>
        <begin position="21"/>
        <end position="46"/>
    </location>
</feature>
<keyword evidence="1" id="KW-0812">Transmembrane</keyword>
<keyword evidence="1" id="KW-0472">Membrane</keyword>
<evidence type="ECO:0000313" key="2">
    <source>
        <dbReference type="EMBL" id="TGZ78883.1"/>
    </source>
</evidence>
<dbReference type="EMBL" id="ML220136">
    <property type="protein sequence ID" value="TGZ78883.1"/>
    <property type="molecule type" value="Genomic_DNA"/>
</dbReference>
<dbReference type="Proteomes" id="UP000298138">
    <property type="component" value="Unassembled WGS sequence"/>
</dbReference>
<dbReference type="InParanoid" id="A0A4S2MP57"/>
<evidence type="ECO:0000256" key="1">
    <source>
        <dbReference type="SAM" id="Phobius"/>
    </source>
</evidence>